<dbReference type="AlphaFoldDB" id="A0A1I6SUN4"/>
<evidence type="ECO:0000313" key="1">
    <source>
        <dbReference type="EMBL" id="SFS80675.1"/>
    </source>
</evidence>
<keyword evidence="2" id="KW-1185">Reference proteome</keyword>
<proteinExistence type="predicted"/>
<gene>
    <name evidence="1" type="ORF">SAMN04488050_10572</name>
</gene>
<organism evidence="1 2">
    <name type="scientific">Alloyangia pacifica</name>
    <dbReference type="NCBI Taxonomy" id="311180"/>
    <lineage>
        <taxon>Bacteria</taxon>
        <taxon>Pseudomonadati</taxon>
        <taxon>Pseudomonadota</taxon>
        <taxon>Alphaproteobacteria</taxon>
        <taxon>Rhodobacterales</taxon>
        <taxon>Roseobacteraceae</taxon>
        <taxon>Alloyangia</taxon>
    </lineage>
</organism>
<protein>
    <recommendedName>
        <fullName evidence="3">Sel1 repeat family protein</fullName>
    </recommendedName>
</protein>
<accession>A0A1I6SUN4</accession>
<dbReference type="EMBL" id="FOZW01000005">
    <property type="protein sequence ID" value="SFS80675.1"/>
    <property type="molecule type" value="Genomic_DNA"/>
</dbReference>
<dbReference type="STRING" id="311180.SAMN04488050_10572"/>
<dbReference type="OrthoDB" id="7833982at2"/>
<name>A0A1I6SUN4_9RHOB</name>
<evidence type="ECO:0008006" key="3">
    <source>
        <dbReference type="Google" id="ProtNLM"/>
    </source>
</evidence>
<dbReference type="RefSeq" id="WP_143015367.1">
    <property type="nucleotide sequence ID" value="NZ_FNCL01000005.1"/>
</dbReference>
<sequence length="272" mass="29332">MSTETILTHRTVATWSSFPEHTRSTCRNNPTGLRSRSGVVLLLVGLGFGLMVSPASGESISSPFGINATRELPSARLRQTRRDMLEDRHVSYGRLRNLADAGDGLAAWAVGQKLEAMDRPELASDIAHYYATSVISGRLFATSRLVDALDVGLEANAFENQPARLRSIGNALEFAASNGEAKAAARLARAWQDGDVFGTTDTEKSERYARMAAADGQNDAIELIVRQKIAARDIEGTKEAINLAGSVNDLGMVALGQNLLRQMQSDQAGEIE</sequence>
<reference evidence="2" key="1">
    <citation type="submission" date="2016-10" db="EMBL/GenBank/DDBJ databases">
        <authorList>
            <person name="Varghese N."/>
            <person name="Submissions S."/>
        </authorList>
    </citation>
    <scope>NUCLEOTIDE SEQUENCE [LARGE SCALE GENOMIC DNA]</scope>
    <source>
        <strain evidence="2">DSM 26894</strain>
    </source>
</reference>
<dbReference type="Proteomes" id="UP000199392">
    <property type="component" value="Unassembled WGS sequence"/>
</dbReference>
<evidence type="ECO:0000313" key="2">
    <source>
        <dbReference type="Proteomes" id="UP000199392"/>
    </source>
</evidence>